<comment type="subunit">
    <text evidence="11">This enzyme consists of two polypeptide chains, which are synthesized in precursor form from a single polypeptide.</text>
</comment>
<accession>A0A3M9NER6</accession>
<evidence type="ECO:0000313" key="13">
    <source>
        <dbReference type="Proteomes" id="UP000267223"/>
    </source>
</evidence>
<feature type="binding site" evidence="10">
    <location>
        <begin position="397"/>
        <end position="399"/>
    </location>
    <ligand>
        <name>L-glutamate</name>
        <dbReference type="ChEBI" id="CHEBI:29985"/>
    </ligand>
</feature>
<dbReference type="Proteomes" id="UP000267223">
    <property type="component" value="Unassembled WGS sequence"/>
</dbReference>
<dbReference type="UniPathway" id="UPA00204"/>
<comment type="pathway">
    <text evidence="11">Sulfur metabolism; glutathione metabolism.</text>
</comment>
<dbReference type="NCBIfam" id="TIGR00066">
    <property type="entry name" value="g_glut_trans"/>
    <property type="match status" value="1"/>
</dbReference>
<dbReference type="Pfam" id="PF01019">
    <property type="entry name" value="G_glu_transpept"/>
    <property type="match status" value="1"/>
</dbReference>
<dbReference type="InterPro" id="IPR051792">
    <property type="entry name" value="GGT_bact"/>
</dbReference>
<keyword evidence="7 11" id="KW-0012">Acyltransferase</keyword>
<name>A0A3M9NER6_9BACT</name>
<dbReference type="InterPro" id="IPR029055">
    <property type="entry name" value="Ntn_hydrolases_N"/>
</dbReference>
<dbReference type="Gene3D" id="3.60.20.40">
    <property type="match status" value="1"/>
</dbReference>
<dbReference type="InterPro" id="IPR043138">
    <property type="entry name" value="GGT_lsub"/>
</dbReference>
<dbReference type="Gene3D" id="1.10.246.130">
    <property type="match status" value="1"/>
</dbReference>
<feature type="binding site" evidence="10">
    <location>
        <begin position="450"/>
        <end position="451"/>
    </location>
    <ligand>
        <name>L-glutamate</name>
        <dbReference type="ChEBI" id="CHEBI:29985"/>
    </ligand>
</feature>
<evidence type="ECO:0000256" key="9">
    <source>
        <dbReference type="PIRSR" id="PIRSR600101-1"/>
    </source>
</evidence>
<dbReference type="InterPro" id="IPR043137">
    <property type="entry name" value="GGT_ssub_C"/>
</dbReference>
<dbReference type="GO" id="GO:0103068">
    <property type="term" value="F:leukotriene C4 gamma-glutamyl transferase activity"/>
    <property type="evidence" value="ECO:0007669"/>
    <property type="project" value="UniProtKB-EC"/>
</dbReference>
<gene>
    <name evidence="12" type="primary">ggt</name>
    <name evidence="12" type="ORF">EFY79_12595</name>
</gene>
<reference evidence="12 13" key="1">
    <citation type="submission" date="2018-11" db="EMBL/GenBank/DDBJ databases">
        <title>Draft genome sequence of Ferruginibacter sp. BO-59.</title>
        <authorList>
            <person name="Im W.T."/>
        </authorList>
    </citation>
    <scope>NUCLEOTIDE SEQUENCE [LARGE SCALE GENOMIC DNA]</scope>
    <source>
        <strain evidence="12 13">BO-59</strain>
    </source>
</reference>
<evidence type="ECO:0000256" key="5">
    <source>
        <dbReference type="ARBA" id="ARBA00022801"/>
    </source>
</evidence>
<keyword evidence="5 11" id="KW-0378">Hydrolase</keyword>
<dbReference type="GO" id="GO:0036374">
    <property type="term" value="F:glutathione hydrolase activity"/>
    <property type="evidence" value="ECO:0007669"/>
    <property type="project" value="UniProtKB-UniRule"/>
</dbReference>
<dbReference type="EC" id="2.3.2.2" evidence="11"/>
<comment type="similarity">
    <text evidence="3 11">Belongs to the gamma-glutamyltransferase family.</text>
</comment>
<dbReference type="OrthoDB" id="9781342at2"/>
<dbReference type="RefSeq" id="WP_123121067.1">
    <property type="nucleotide sequence ID" value="NZ_RJJR01000009.1"/>
</dbReference>
<evidence type="ECO:0000256" key="1">
    <source>
        <dbReference type="ARBA" id="ARBA00001049"/>
    </source>
</evidence>
<evidence type="ECO:0000256" key="8">
    <source>
        <dbReference type="ARBA" id="ARBA00047417"/>
    </source>
</evidence>
<dbReference type="InterPro" id="IPR000101">
    <property type="entry name" value="GGT_peptidase"/>
</dbReference>
<dbReference type="SUPFAM" id="SSF56235">
    <property type="entry name" value="N-terminal nucleophile aminohydrolases (Ntn hydrolases)"/>
    <property type="match status" value="1"/>
</dbReference>
<evidence type="ECO:0000313" key="12">
    <source>
        <dbReference type="EMBL" id="RNI35787.1"/>
    </source>
</evidence>
<dbReference type="PANTHER" id="PTHR43199">
    <property type="entry name" value="GLUTATHIONE HYDROLASE"/>
    <property type="match status" value="1"/>
</dbReference>
<protein>
    <recommendedName>
        <fullName evidence="11">Glutathione hydrolase proenzyme</fullName>
        <ecNumber evidence="11">2.3.2.2</ecNumber>
        <ecNumber evidence="11">3.4.19.13</ecNumber>
    </recommendedName>
    <component>
        <recommendedName>
            <fullName evidence="11">Glutathione hydrolase large chain</fullName>
        </recommendedName>
    </component>
    <component>
        <recommendedName>
            <fullName evidence="11">Glutathione hydrolase small chain</fullName>
        </recommendedName>
    </component>
</protein>
<dbReference type="EC" id="3.4.19.13" evidence="11"/>
<dbReference type="EMBL" id="RJJR01000009">
    <property type="protein sequence ID" value="RNI35787.1"/>
    <property type="molecule type" value="Genomic_DNA"/>
</dbReference>
<comment type="catalytic activity">
    <reaction evidence="2 11">
        <text>glutathione + H2O = L-cysteinylglycine + L-glutamate</text>
        <dbReference type="Rhea" id="RHEA:28807"/>
        <dbReference type="ChEBI" id="CHEBI:15377"/>
        <dbReference type="ChEBI" id="CHEBI:29985"/>
        <dbReference type="ChEBI" id="CHEBI:57925"/>
        <dbReference type="ChEBI" id="CHEBI:61694"/>
        <dbReference type="EC" id="3.4.19.13"/>
    </reaction>
</comment>
<dbReference type="PRINTS" id="PR01210">
    <property type="entry name" value="GGTRANSPTASE"/>
</dbReference>
<sequence length="566" mass="61001">MQKNPSLFFISGVAFLLSSCSHSQKINAFQFQTKKKIEVKRGAVVSASQIASEVGVSIMKQGGNAVDAAIATQLALAVVHPSAGNIGGGGFTIIHLKDGQNIAIDYREKAPGGATRDMYLDSSGNPQMTLSQNSPLAVGVPGSVAGIFACMKYAKLPFKKLIQPAIEFAENGFVLVKGEADGLNSVRNHLLSVNNFIPAFVKEGFWKEGDTLIQKDLANTLKRIRDDGADGFYGGKTAQLIAAQMKRDKGLITEEDLKNYEAKERAPIVFDYKGNTVVSMPLPSSGGIILEQMLKMSQMENIGEMSYGSVASVQLMSEVERRAFADRAKYLGDPDFVKVPVKTLVSEEYLAKRMSDYDSTKAGNSKNIKEGYIQEGEETTHFDVLDKEGNAVSVTTTLNGGYGCGIVVQGAGFLLNNEMDDFSVKPGVPNMFGAVGAEANAIAPGKRMLSSMTPTIVLKNDKPYIVVGTPGGTTIPTSVYQTIVDMIDFKMTPQQAVDSPKFHQQWLPDVIFVESNFNPNTIEGLKKMGYTIEKRGSIGRTEVIEVKGNKITAVADFRGDDGAAGY</sequence>
<dbReference type="PANTHER" id="PTHR43199:SF1">
    <property type="entry name" value="GLUTATHIONE HYDROLASE PROENZYME"/>
    <property type="match status" value="1"/>
</dbReference>
<dbReference type="AlphaFoldDB" id="A0A3M9NER6"/>
<comment type="catalytic activity">
    <reaction evidence="1 11">
        <text>an S-substituted glutathione + H2O = an S-substituted L-cysteinylglycine + L-glutamate</text>
        <dbReference type="Rhea" id="RHEA:59468"/>
        <dbReference type="ChEBI" id="CHEBI:15377"/>
        <dbReference type="ChEBI" id="CHEBI:29985"/>
        <dbReference type="ChEBI" id="CHEBI:90779"/>
        <dbReference type="ChEBI" id="CHEBI:143103"/>
        <dbReference type="EC" id="3.4.19.13"/>
    </reaction>
</comment>
<evidence type="ECO:0000256" key="2">
    <source>
        <dbReference type="ARBA" id="ARBA00001089"/>
    </source>
</evidence>
<evidence type="ECO:0000256" key="11">
    <source>
        <dbReference type="RuleBase" id="RU368036"/>
    </source>
</evidence>
<feature type="active site" description="Nucleophile" evidence="9">
    <location>
        <position position="379"/>
    </location>
</feature>
<feature type="binding site" evidence="10">
    <location>
        <position position="421"/>
    </location>
    <ligand>
        <name>L-glutamate</name>
        <dbReference type="ChEBI" id="CHEBI:29985"/>
    </ligand>
</feature>
<feature type="binding site" evidence="10">
    <location>
        <position position="472"/>
    </location>
    <ligand>
        <name>L-glutamate</name>
        <dbReference type="ChEBI" id="CHEBI:29985"/>
    </ligand>
</feature>
<evidence type="ECO:0000256" key="7">
    <source>
        <dbReference type="ARBA" id="ARBA00023315"/>
    </source>
</evidence>
<feature type="binding site" evidence="10">
    <location>
        <position position="107"/>
    </location>
    <ligand>
        <name>L-glutamate</name>
        <dbReference type="ChEBI" id="CHEBI:29985"/>
    </ligand>
</feature>
<proteinExistence type="inferred from homology"/>
<comment type="catalytic activity">
    <reaction evidence="8 11">
        <text>an N-terminal (5-L-glutamyl)-[peptide] + an alpha-amino acid = 5-L-glutamyl amino acid + an N-terminal L-alpha-aminoacyl-[peptide]</text>
        <dbReference type="Rhea" id="RHEA:23904"/>
        <dbReference type="Rhea" id="RHEA-COMP:9780"/>
        <dbReference type="Rhea" id="RHEA-COMP:9795"/>
        <dbReference type="ChEBI" id="CHEBI:77644"/>
        <dbReference type="ChEBI" id="CHEBI:78597"/>
        <dbReference type="ChEBI" id="CHEBI:78599"/>
        <dbReference type="ChEBI" id="CHEBI:78608"/>
        <dbReference type="EC" id="2.3.2.2"/>
    </reaction>
</comment>
<comment type="caution">
    <text evidence="12">The sequence shown here is derived from an EMBL/GenBank/DDBJ whole genome shotgun (WGS) entry which is preliminary data.</text>
</comment>
<evidence type="ECO:0000256" key="10">
    <source>
        <dbReference type="PIRSR" id="PIRSR600101-2"/>
    </source>
</evidence>
<organism evidence="12 13">
    <name type="scientific">Hanamia caeni</name>
    <dbReference type="NCBI Taxonomy" id="2294116"/>
    <lineage>
        <taxon>Bacteria</taxon>
        <taxon>Pseudomonadati</taxon>
        <taxon>Bacteroidota</taxon>
        <taxon>Chitinophagia</taxon>
        <taxon>Chitinophagales</taxon>
        <taxon>Chitinophagaceae</taxon>
        <taxon>Hanamia</taxon>
    </lineage>
</organism>
<keyword evidence="6 11" id="KW-0865">Zymogen</keyword>
<evidence type="ECO:0000256" key="3">
    <source>
        <dbReference type="ARBA" id="ARBA00009381"/>
    </source>
</evidence>
<dbReference type="GO" id="GO:0006750">
    <property type="term" value="P:glutathione biosynthetic process"/>
    <property type="evidence" value="ECO:0007669"/>
    <property type="project" value="UniProtKB-KW"/>
</dbReference>
<dbReference type="PROSITE" id="PS51257">
    <property type="entry name" value="PROKAR_LIPOPROTEIN"/>
    <property type="match status" value="1"/>
</dbReference>
<comment type="PTM">
    <text evidence="11">Cleaved by autocatalysis into a large and a small subunit.</text>
</comment>
<dbReference type="GO" id="GO:0006751">
    <property type="term" value="P:glutathione catabolic process"/>
    <property type="evidence" value="ECO:0007669"/>
    <property type="project" value="UniProtKB-UniRule"/>
</dbReference>
<evidence type="ECO:0000256" key="4">
    <source>
        <dbReference type="ARBA" id="ARBA00022679"/>
    </source>
</evidence>
<evidence type="ECO:0000256" key="6">
    <source>
        <dbReference type="ARBA" id="ARBA00023145"/>
    </source>
</evidence>
<keyword evidence="11" id="KW-0317">Glutathione biosynthesis</keyword>
<keyword evidence="13" id="KW-1185">Reference proteome</keyword>
<keyword evidence="4 11" id="KW-0808">Transferase</keyword>